<accession>A0A348MMP7</accession>
<evidence type="ECO:0000256" key="1">
    <source>
        <dbReference type="ARBA" id="ARBA00004651"/>
    </source>
</evidence>
<evidence type="ECO:0000256" key="5">
    <source>
        <dbReference type="ARBA" id="ARBA00022475"/>
    </source>
</evidence>
<organism evidence="15 16">
    <name type="scientific">candidate division WOR-3 bacterium</name>
    <dbReference type="NCBI Taxonomy" id="2052148"/>
    <lineage>
        <taxon>Bacteria</taxon>
        <taxon>Bacteria division WOR-3</taxon>
    </lineage>
</organism>
<reference evidence="15 16" key="1">
    <citation type="journal article" date="2018" name="Nat. Biotechnol.">
        <title>A standardized bacterial taxonomy based on genome phylogeny substantially revises the tree of life.</title>
        <authorList>
            <person name="Parks D.H."/>
            <person name="Chuvochina M."/>
            <person name="Waite D.W."/>
            <person name="Rinke C."/>
            <person name="Skarshewski A."/>
            <person name="Chaumeil P.A."/>
            <person name="Hugenholtz P."/>
        </authorList>
    </citation>
    <scope>NUCLEOTIDE SEQUENCE [LARGE SCALE GENOMIC DNA]</scope>
    <source>
        <strain evidence="15">UBA7921</strain>
    </source>
</reference>
<dbReference type="InterPro" id="IPR003824">
    <property type="entry name" value="UppP"/>
</dbReference>
<evidence type="ECO:0000256" key="8">
    <source>
        <dbReference type="ARBA" id="ARBA00022989"/>
    </source>
</evidence>
<dbReference type="EC" id="3.6.1.27" evidence="3"/>
<evidence type="ECO:0000313" key="16">
    <source>
        <dbReference type="Proteomes" id="UP000262454"/>
    </source>
</evidence>
<evidence type="ECO:0000256" key="10">
    <source>
        <dbReference type="ARBA" id="ARBA00023251"/>
    </source>
</evidence>
<gene>
    <name evidence="15" type="ORF">DCG82_07960</name>
</gene>
<comment type="subcellular location">
    <subcellularLocation>
        <location evidence="1">Cell membrane</location>
        <topology evidence="1">Multi-pass membrane protein</topology>
    </subcellularLocation>
</comment>
<evidence type="ECO:0000256" key="13">
    <source>
        <dbReference type="ARBA" id="ARBA00047594"/>
    </source>
</evidence>
<name>A0A348MMP7_UNCW3</name>
<evidence type="ECO:0000256" key="11">
    <source>
        <dbReference type="ARBA" id="ARBA00032707"/>
    </source>
</evidence>
<dbReference type="AlphaFoldDB" id="A0A348MMP7"/>
<evidence type="ECO:0000256" key="6">
    <source>
        <dbReference type="ARBA" id="ARBA00022692"/>
    </source>
</evidence>
<feature type="transmembrane region" description="Helical" evidence="14">
    <location>
        <begin position="12"/>
        <end position="29"/>
    </location>
</feature>
<dbReference type="GO" id="GO:0005886">
    <property type="term" value="C:plasma membrane"/>
    <property type="evidence" value="ECO:0007669"/>
    <property type="project" value="UniProtKB-SubCell"/>
</dbReference>
<keyword evidence="7" id="KW-0378">Hydrolase</keyword>
<dbReference type="Proteomes" id="UP000262454">
    <property type="component" value="Unassembled WGS sequence"/>
</dbReference>
<evidence type="ECO:0000256" key="2">
    <source>
        <dbReference type="ARBA" id="ARBA00010621"/>
    </source>
</evidence>
<keyword evidence="9 14" id="KW-0472">Membrane</keyword>
<evidence type="ECO:0000256" key="9">
    <source>
        <dbReference type="ARBA" id="ARBA00023136"/>
    </source>
</evidence>
<comment type="similarity">
    <text evidence="2">Belongs to the UppP family.</text>
</comment>
<keyword evidence="8 14" id="KW-1133">Transmembrane helix</keyword>
<evidence type="ECO:0000256" key="4">
    <source>
        <dbReference type="ARBA" id="ARBA00021581"/>
    </source>
</evidence>
<comment type="catalytic activity">
    <reaction evidence="13">
        <text>di-trans,octa-cis-undecaprenyl diphosphate + H2O = di-trans,octa-cis-undecaprenyl phosphate + phosphate + H(+)</text>
        <dbReference type="Rhea" id="RHEA:28094"/>
        <dbReference type="ChEBI" id="CHEBI:15377"/>
        <dbReference type="ChEBI" id="CHEBI:15378"/>
        <dbReference type="ChEBI" id="CHEBI:43474"/>
        <dbReference type="ChEBI" id="CHEBI:58405"/>
        <dbReference type="ChEBI" id="CHEBI:60392"/>
        <dbReference type="EC" id="3.6.1.27"/>
    </reaction>
</comment>
<feature type="transmembrane region" description="Helical" evidence="14">
    <location>
        <begin position="70"/>
        <end position="89"/>
    </location>
</feature>
<dbReference type="EMBL" id="DMCX01000044">
    <property type="protein sequence ID" value="HAF08323.1"/>
    <property type="molecule type" value="Genomic_DNA"/>
</dbReference>
<dbReference type="PANTHER" id="PTHR30622">
    <property type="entry name" value="UNDECAPRENYL-DIPHOSPHATASE"/>
    <property type="match status" value="1"/>
</dbReference>
<feature type="transmembrane region" description="Helical" evidence="14">
    <location>
        <begin position="41"/>
        <end position="61"/>
    </location>
</feature>
<evidence type="ECO:0000256" key="3">
    <source>
        <dbReference type="ARBA" id="ARBA00012374"/>
    </source>
</evidence>
<evidence type="ECO:0000313" key="15">
    <source>
        <dbReference type="EMBL" id="HAF08323.1"/>
    </source>
</evidence>
<keyword evidence="5" id="KW-1003">Cell membrane</keyword>
<dbReference type="GO" id="GO:0050380">
    <property type="term" value="F:undecaprenyl-diphosphatase activity"/>
    <property type="evidence" value="ECO:0007669"/>
    <property type="project" value="UniProtKB-EC"/>
</dbReference>
<evidence type="ECO:0000256" key="14">
    <source>
        <dbReference type="SAM" id="Phobius"/>
    </source>
</evidence>
<proteinExistence type="inferred from homology"/>
<comment type="caution">
    <text evidence="15">The sequence shown here is derived from an EMBL/GenBank/DDBJ whole genome shotgun (WGS) entry which is preliminary data.</text>
</comment>
<sequence>TALHLGIEPKKASDFSFFMAMPIILGSFLKELFDVKLHFDFTILYGVLVSFLTGYLALVLLYKILKSKKFYLFSIYTFILGIILIVWKIKPFF</sequence>
<feature type="non-terminal residue" evidence="15">
    <location>
        <position position="1"/>
    </location>
</feature>
<keyword evidence="10" id="KW-0046">Antibiotic resistance</keyword>
<evidence type="ECO:0000256" key="12">
    <source>
        <dbReference type="ARBA" id="ARBA00032932"/>
    </source>
</evidence>
<keyword evidence="6 14" id="KW-0812">Transmembrane</keyword>
<dbReference type="PANTHER" id="PTHR30622:SF2">
    <property type="entry name" value="UNDECAPRENYL-DIPHOSPHATASE"/>
    <property type="match status" value="1"/>
</dbReference>
<dbReference type="GO" id="GO:0046677">
    <property type="term" value="P:response to antibiotic"/>
    <property type="evidence" value="ECO:0007669"/>
    <property type="project" value="UniProtKB-KW"/>
</dbReference>
<evidence type="ECO:0000256" key="7">
    <source>
        <dbReference type="ARBA" id="ARBA00022801"/>
    </source>
</evidence>
<dbReference type="Pfam" id="PF02673">
    <property type="entry name" value="BacA"/>
    <property type="match status" value="1"/>
</dbReference>
<protein>
    <recommendedName>
        <fullName evidence="4">Undecaprenyl-diphosphatase</fullName>
        <ecNumber evidence="3">3.6.1.27</ecNumber>
    </recommendedName>
    <alternativeName>
        <fullName evidence="12">Bacitracin resistance protein</fullName>
    </alternativeName>
    <alternativeName>
        <fullName evidence="11">Undecaprenyl pyrophosphate phosphatase</fullName>
    </alternativeName>
</protein>